<feature type="transmembrane region" description="Helical" evidence="2">
    <location>
        <begin position="60"/>
        <end position="81"/>
    </location>
</feature>
<keyword evidence="2" id="KW-0812">Transmembrane</keyword>
<evidence type="ECO:0000256" key="2">
    <source>
        <dbReference type="SAM" id="Phobius"/>
    </source>
</evidence>
<protein>
    <submittedName>
        <fullName evidence="3">Uncharacterized protein</fullName>
    </submittedName>
</protein>
<keyword evidence="2" id="KW-0472">Membrane</keyword>
<dbReference type="RefSeq" id="WP_014201536.1">
    <property type="nucleotide sequence ID" value="NC_016599.1"/>
</dbReference>
<evidence type="ECO:0000256" key="1">
    <source>
        <dbReference type="SAM" id="Coils"/>
    </source>
</evidence>
<gene>
    <name evidence="3" type="ordered locus">Oweho_1171</name>
</gene>
<accession>G8R5D1</accession>
<proteinExistence type="predicted"/>
<dbReference type="KEGG" id="oho:Oweho_1171"/>
<dbReference type="HOGENOM" id="CLU_879524_0_0_10"/>
<dbReference type="AlphaFoldDB" id="G8R5D1"/>
<sequence length="316" mass="35582">MDITQLLAKLNQLKGDNKKETDEYLEALKQYVASQAGSEWSPEHQQIFGQMKQRVSDNRIYKWIISGLVVVLLAGGIFIALNMAGRSSEIALDKSFIDLARQSTLPLEIVKIDSTGDWVNVKISENYHDLKGQNAETIKELIESFPSLGRLYGLNKDKPLKVNFSLEGNDEGELVVTYGNPSTAIGKVVLDATKGKIWPVSGASPLEKREMFNLKEPIPYLNDKGQEMDFSLEIDTFVNGRWKLTFMENGIKSQPFNWQKTKDGSIEESVFIVSQKGWKHPYAVTLGIGRPGAESDTSPLFIYAWNVRSYAHRLQF</sequence>
<dbReference type="Proteomes" id="UP000005631">
    <property type="component" value="Chromosome"/>
</dbReference>
<name>G8R5D1_OWEHD</name>
<organism evidence="3 4">
    <name type="scientific">Owenweeksia hongkongensis (strain DSM 17368 / CIP 108786 / JCM 12287 / NRRL B-23963 / UST20020801)</name>
    <dbReference type="NCBI Taxonomy" id="926562"/>
    <lineage>
        <taxon>Bacteria</taxon>
        <taxon>Pseudomonadati</taxon>
        <taxon>Bacteroidota</taxon>
        <taxon>Flavobacteriia</taxon>
        <taxon>Flavobacteriales</taxon>
        <taxon>Owenweeksiaceae</taxon>
        <taxon>Owenweeksia</taxon>
    </lineage>
</organism>
<keyword evidence="2" id="KW-1133">Transmembrane helix</keyword>
<reference evidence="3 4" key="1">
    <citation type="journal article" date="2012" name="Stand. Genomic Sci.">
        <title>Genome sequence of the orange-pigmented seawater bacterium Owenweeksia hongkongensis type strain (UST20020801(T)).</title>
        <authorList>
            <person name="Riedel T."/>
            <person name="Held B."/>
            <person name="Nolan M."/>
            <person name="Lucas S."/>
            <person name="Lapidus A."/>
            <person name="Tice H."/>
            <person name="Del Rio T.G."/>
            <person name="Cheng J.F."/>
            <person name="Han C."/>
            <person name="Tapia R."/>
            <person name="Goodwin L.A."/>
            <person name="Pitluck S."/>
            <person name="Liolios K."/>
            <person name="Mavromatis K."/>
            <person name="Pagani I."/>
            <person name="Ivanova N."/>
            <person name="Mikhailova N."/>
            <person name="Pati A."/>
            <person name="Chen A."/>
            <person name="Palaniappan K."/>
            <person name="Rohde M."/>
            <person name="Tindall B.J."/>
            <person name="Detter J.C."/>
            <person name="Goker M."/>
            <person name="Woyke T."/>
            <person name="Bristow J."/>
            <person name="Eisen J.A."/>
            <person name="Markowitz V."/>
            <person name="Hugenholtz P."/>
            <person name="Klenk H.P."/>
            <person name="Kyrpides N.C."/>
        </authorList>
    </citation>
    <scope>NUCLEOTIDE SEQUENCE</scope>
    <source>
        <strain evidence="4">DSM 17368 / JCM 12287 / NRRL B-23963</strain>
    </source>
</reference>
<feature type="coiled-coil region" evidence="1">
    <location>
        <begin position="3"/>
        <end position="30"/>
    </location>
</feature>
<keyword evidence="1" id="KW-0175">Coiled coil</keyword>
<evidence type="ECO:0000313" key="4">
    <source>
        <dbReference type="Proteomes" id="UP000005631"/>
    </source>
</evidence>
<dbReference type="EMBL" id="CP003156">
    <property type="protein sequence ID" value="AEV32176.1"/>
    <property type="molecule type" value="Genomic_DNA"/>
</dbReference>
<evidence type="ECO:0000313" key="3">
    <source>
        <dbReference type="EMBL" id="AEV32176.1"/>
    </source>
</evidence>
<dbReference type="STRING" id="926562.Oweho_1171"/>
<keyword evidence="4" id="KW-1185">Reference proteome</keyword>